<dbReference type="InterPro" id="IPR003735">
    <property type="entry name" value="Metal_Tscrpt_repr"/>
</dbReference>
<evidence type="ECO:0000256" key="1">
    <source>
        <dbReference type="ARBA" id="ARBA00005260"/>
    </source>
</evidence>
<dbReference type="OrthoDB" id="9806052at2"/>
<keyword evidence="3" id="KW-1185">Reference proteome</keyword>
<reference evidence="2 3" key="1">
    <citation type="submission" date="2017-07" db="EMBL/GenBank/DDBJ databases">
        <title>Analysis of two Campylobacter avium genomes and identification of a novel hippuricase gene.</title>
        <authorList>
            <person name="Miller W.G."/>
            <person name="Chapman M.H."/>
            <person name="Yee E."/>
            <person name="Revez J."/>
            <person name="Bono J.L."/>
            <person name="Rossi M."/>
        </authorList>
    </citation>
    <scope>NUCLEOTIDE SEQUENCE [LARGE SCALE GENOMIC DNA]</scope>
    <source>
        <strain evidence="2 3">LMG 24591</strain>
    </source>
</reference>
<name>A0A222MWM0_9BACT</name>
<comment type="similarity">
    <text evidence="1">Belongs to the FrmR/RcnR family.</text>
</comment>
<dbReference type="InterPro" id="IPR038390">
    <property type="entry name" value="Metal_Tscrpt_repr_sf"/>
</dbReference>
<dbReference type="RefSeq" id="WP_094325062.1">
    <property type="nucleotide sequence ID" value="NZ_CP022347.1"/>
</dbReference>
<protein>
    <submittedName>
        <fullName evidence="2">Transcriptional regulator, FrmR family</fullName>
    </submittedName>
</protein>
<dbReference type="PANTHER" id="PTHR33677:SF3">
    <property type="entry name" value="COPPER-SENSING TRANSCRIPTIONAL REPRESSOR RICR"/>
    <property type="match status" value="1"/>
</dbReference>
<dbReference type="Gene3D" id="1.20.58.1000">
    <property type="entry name" value="Metal-sensitive repressor, helix protomer"/>
    <property type="match status" value="1"/>
</dbReference>
<dbReference type="GO" id="GO:0045892">
    <property type="term" value="P:negative regulation of DNA-templated transcription"/>
    <property type="evidence" value="ECO:0007669"/>
    <property type="project" value="UniProtKB-ARBA"/>
</dbReference>
<dbReference type="PANTHER" id="PTHR33677">
    <property type="entry name" value="TRANSCRIPTIONAL REPRESSOR FRMR-RELATED"/>
    <property type="match status" value="1"/>
</dbReference>
<proteinExistence type="inferred from homology"/>
<dbReference type="AlphaFoldDB" id="A0A222MWM0"/>
<evidence type="ECO:0000313" key="3">
    <source>
        <dbReference type="Proteomes" id="UP000201169"/>
    </source>
</evidence>
<evidence type="ECO:0000313" key="2">
    <source>
        <dbReference type="EMBL" id="ASQ30295.1"/>
    </source>
</evidence>
<sequence>MQADKKNAHSHGHDRAMINRLSKSIGHLESIKRMIENGRDCSEVVVQLAAVRGEISSTAKAILKEHLSHCILQALEDKNEKKIDEFKKAMDAFLKY</sequence>
<dbReference type="Proteomes" id="UP000201169">
    <property type="component" value="Chromosome"/>
</dbReference>
<dbReference type="EMBL" id="CP022347">
    <property type="protein sequence ID" value="ASQ30295.1"/>
    <property type="molecule type" value="Genomic_DNA"/>
</dbReference>
<accession>A0A222MWM0</accession>
<dbReference type="GO" id="GO:0003677">
    <property type="term" value="F:DNA binding"/>
    <property type="evidence" value="ECO:0007669"/>
    <property type="project" value="InterPro"/>
</dbReference>
<gene>
    <name evidence="2" type="ORF">CAV_0629</name>
</gene>
<dbReference type="KEGG" id="cavi:CAV_0629"/>
<dbReference type="GO" id="GO:0046872">
    <property type="term" value="F:metal ion binding"/>
    <property type="evidence" value="ECO:0007669"/>
    <property type="project" value="InterPro"/>
</dbReference>
<dbReference type="Pfam" id="PF02583">
    <property type="entry name" value="Trns_repr_metal"/>
    <property type="match status" value="1"/>
</dbReference>
<organism evidence="2 3">
    <name type="scientific">Campylobacter avium LMG 24591</name>
    <dbReference type="NCBI Taxonomy" id="522484"/>
    <lineage>
        <taxon>Bacteria</taxon>
        <taxon>Pseudomonadati</taxon>
        <taxon>Campylobacterota</taxon>
        <taxon>Epsilonproteobacteria</taxon>
        <taxon>Campylobacterales</taxon>
        <taxon>Campylobacteraceae</taxon>
        <taxon>Campylobacter</taxon>
    </lineage>
</organism>